<evidence type="ECO:0000259" key="3">
    <source>
        <dbReference type="Pfam" id="PF13699"/>
    </source>
</evidence>
<reference evidence="4 5" key="1">
    <citation type="submission" date="2019-12" db="EMBL/GenBank/DDBJ databases">
        <title>Deinococcus sp. HMF7620 Genome sequencing and assembly.</title>
        <authorList>
            <person name="Kang H."/>
            <person name="Kim H."/>
            <person name="Joh K."/>
        </authorList>
    </citation>
    <scope>NUCLEOTIDE SEQUENCE [LARGE SCALE GENOMIC DNA]</scope>
    <source>
        <strain evidence="4 5">HMF7620</strain>
    </source>
</reference>
<comment type="caution">
    <text evidence="4">The sequence shown here is derived from an EMBL/GenBank/DDBJ whole genome shotgun (WGS) entry which is preliminary data.</text>
</comment>
<dbReference type="PROSITE" id="PS00903">
    <property type="entry name" value="CYT_DCMP_DEAMINASES_1"/>
    <property type="match status" value="1"/>
</dbReference>
<dbReference type="InterPro" id="IPR025295">
    <property type="entry name" value="eCIS_core_dom"/>
</dbReference>
<feature type="domain" description="Activation-induced cytidine deaminase AID" evidence="2">
    <location>
        <begin position="969"/>
        <end position="1071"/>
    </location>
</feature>
<accession>A0A7C9M3Y7</accession>
<feature type="domain" description="eCIS core" evidence="3">
    <location>
        <begin position="255"/>
        <end position="332"/>
    </location>
</feature>
<dbReference type="EMBL" id="WQLB01000001">
    <property type="protein sequence ID" value="MVN85405.1"/>
    <property type="molecule type" value="Genomic_DNA"/>
</dbReference>
<dbReference type="GO" id="GO:0008270">
    <property type="term" value="F:zinc ion binding"/>
    <property type="evidence" value="ECO:0007669"/>
    <property type="project" value="InterPro"/>
</dbReference>
<dbReference type="RefSeq" id="WP_157457406.1">
    <property type="nucleotide sequence ID" value="NZ_WQLB01000001.1"/>
</dbReference>
<evidence type="ECO:0000313" key="4">
    <source>
        <dbReference type="EMBL" id="MVN85405.1"/>
    </source>
</evidence>
<dbReference type="GO" id="GO:0016814">
    <property type="term" value="F:hydrolase activity, acting on carbon-nitrogen (but not peptide) bonds, in cyclic amidines"/>
    <property type="evidence" value="ECO:0007669"/>
    <property type="project" value="InterPro"/>
</dbReference>
<sequence>MTFAPRRSPTHEPTPPSVSPSSQPHAPQPERQQTRQVLERHTVRPLTAQRQAVQAPLKAAALERQELERVAVQRQAAQTQLAALPLSARGAEAALQRQAPPSAPVPTKPQTPSEWVTVMRARAEEVDGVALDTRAAAQFTALQRQVAQTLAQGFKADRGSATARCETYGEHLAILQRHPISAPVSRAVLGLVPGGERLALQRAVDTAVQRHEAQAIQDAQALRALALQRQLAELDAEATQPVLQRIQARRGSGNPLPEAVQRHLEQGLNHDLSKVRIHDDSEADKMAKGVNALAFTTGTDIFFQSGKFSPNTKSGLELLAHEVTHTVQQSQGRVGKGIDPDAGLESEARTMGAKLAQVMPSPKSLMPPSPHAPGVYSKGAALQRAQDGAVQRFALKPLYDLQPQAVQRWGNPLSWAADKVKDGVSAIADKGKEMIAGALTALPGYRELCMAFGKDLVTGKTMSVNPDSILDTLAGWVPGPLKDILKALKETGAIPKAWTWFKAELGKLDLGGALGEIAGAIGKADLGGAKNAVTRRISGLKNLIVGSARKIADIGLTALAAGLGPVGQQVVAQLRQGGDLILQVLKNPAKFAGHLLSALKGGFSKFASNAPKHLQNGLGQWLTGASGITFPAKLDLQGVFMTALSVMGLTYQALRGRLVKAMGPNGEKQVRAAEGTIDTLKSIKGGLHKADELKANQAPVSGEVVAGLKTEVTKSVVMAGITKVASMLIPGGGFVQALIGAFRSVQFVIEQGKQIMGVVTSAVQSVGAIAAGNIGAAVAGVESTLARSIPVALGFLGKVLGLGNIGTKIKGVIAKVRGKLDGLLDKVVARIKTAISKLTGKPKNTKPESATQDTPDSRAVKAEVRAYLSGQLPRQGKAKNTQATLQQAMDKFRPRGLKALRTKQVKRGQYQIEASASPYENVGLTDTKIMFDQDDLELMTIRRGVALRASINGIEIQSANTPGKKGELPKHAEENFVQNAERVIKRFAGQMPEVIVQLSSSPCGDPGCDADLQKKLHNCASTLIEFSQRHQVKLRVQVLGIYSPKVKGGKALSRDGIQRMLEHGIRVETWSPEQAITQLEADAGPLDPAIKKSIHSKLRNVIKELEALSGLNLR</sequence>
<dbReference type="Pfam" id="PF08210">
    <property type="entry name" value="APOBEC_N"/>
    <property type="match status" value="1"/>
</dbReference>
<protein>
    <submittedName>
        <fullName evidence="4">DUF4157 domain-containing protein</fullName>
    </submittedName>
</protein>
<evidence type="ECO:0000256" key="1">
    <source>
        <dbReference type="SAM" id="MobiDB-lite"/>
    </source>
</evidence>
<gene>
    <name evidence="4" type="ORF">GO986_01320</name>
</gene>
<keyword evidence="5" id="KW-1185">Reference proteome</keyword>
<dbReference type="InterPro" id="IPR013158">
    <property type="entry name" value="AID"/>
</dbReference>
<feature type="region of interest" description="Disordered" evidence="1">
    <location>
        <begin position="92"/>
        <end position="111"/>
    </location>
</feature>
<dbReference type="Gene3D" id="3.40.140.10">
    <property type="entry name" value="Cytidine Deaminase, domain 2"/>
    <property type="match status" value="1"/>
</dbReference>
<organism evidence="4 5">
    <name type="scientific">Deinococcus arboris</name>
    <dbReference type="NCBI Taxonomy" id="2682977"/>
    <lineage>
        <taxon>Bacteria</taxon>
        <taxon>Thermotogati</taxon>
        <taxon>Deinococcota</taxon>
        <taxon>Deinococci</taxon>
        <taxon>Deinococcales</taxon>
        <taxon>Deinococcaceae</taxon>
        <taxon>Deinococcus</taxon>
    </lineage>
</organism>
<dbReference type="Proteomes" id="UP000483286">
    <property type="component" value="Unassembled WGS sequence"/>
</dbReference>
<feature type="region of interest" description="Disordered" evidence="1">
    <location>
        <begin position="1"/>
        <end position="37"/>
    </location>
</feature>
<evidence type="ECO:0000259" key="2">
    <source>
        <dbReference type="Pfam" id="PF08210"/>
    </source>
</evidence>
<dbReference type="Pfam" id="PF13699">
    <property type="entry name" value="eCIS_core"/>
    <property type="match status" value="1"/>
</dbReference>
<evidence type="ECO:0000313" key="5">
    <source>
        <dbReference type="Proteomes" id="UP000483286"/>
    </source>
</evidence>
<dbReference type="AlphaFoldDB" id="A0A7C9M3Y7"/>
<dbReference type="InterPro" id="IPR016192">
    <property type="entry name" value="APOBEC/CMP_deaminase_Zn-bd"/>
</dbReference>
<name>A0A7C9M3Y7_9DEIO</name>
<proteinExistence type="predicted"/>